<accession>A0ABV6PN78</accession>
<dbReference type="InterPro" id="IPR014729">
    <property type="entry name" value="Rossmann-like_a/b/a_fold"/>
</dbReference>
<dbReference type="EMBL" id="JBHLTN010000002">
    <property type="protein sequence ID" value="MFC0591276.1"/>
    <property type="molecule type" value="Genomic_DNA"/>
</dbReference>
<keyword evidence="3" id="KW-0067">ATP-binding</keyword>
<evidence type="ECO:0000256" key="3">
    <source>
        <dbReference type="ARBA" id="ARBA00022840"/>
    </source>
</evidence>
<dbReference type="PANTHER" id="PTHR46268">
    <property type="entry name" value="STRESS RESPONSE PROTEIN NHAX"/>
    <property type="match status" value="1"/>
</dbReference>
<evidence type="ECO:0000256" key="2">
    <source>
        <dbReference type="ARBA" id="ARBA00022741"/>
    </source>
</evidence>
<protein>
    <submittedName>
        <fullName evidence="5">Universal stress protein</fullName>
    </submittedName>
</protein>
<proteinExistence type="inferred from homology"/>
<dbReference type="Pfam" id="PF00582">
    <property type="entry name" value="Usp"/>
    <property type="match status" value="2"/>
</dbReference>
<evidence type="ECO:0000313" key="5">
    <source>
        <dbReference type="EMBL" id="MFC0591276.1"/>
    </source>
</evidence>
<comment type="similarity">
    <text evidence="1">Belongs to the universal stress protein A family.</text>
</comment>
<feature type="domain" description="UspA" evidence="4">
    <location>
        <begin position="1"/>
        <end position="123"/>
    </location>
</feature>
<dbReference type="Proteomes" id="UP001589834">
    <property type="component" value="Unassembled WGS sequence"/>
</dbReference>
<dbReference type="InterPro" id="IPR006015">
    <property type="entry name" value="Universal_stress_UspA"/>
</dbReference>
<sequence length="273" mass="28296">MYERILVTLDGSSYSEEIMAYAAGLAAAAGSALTLLRVVDKAADAPEAEAYLQRLAAAHGAQGECVVAPGDVATAILAHARQVPGTLVAITSHGRSGLLLPMLGSVALNVVRASGGEPVLVYRPTGQAQVGAAALKVRSVVLPLDGTELSEAMIPQAGELAKRIGAELEIVGVVDPRQFSGSDMPHSDDMKGLESGYVRNQARTLSERYQVPADWEVLHGEPAEAITGYISGRRDVILAMATHGRTALKTALLGSVTAGCLRAAGVPVLMRAP</sequence>
<keyword evidence="6" id="KW-1185">Reference proteome</keyword>
<evidence type="ECO:0000313" key="6">
    <source>
        <dbReference type="Proteomes" id="UP001589834"/>
    </source>
</evidence>
<dbReference type="PRINTS" id="PR01438">
    <property type="entry name" value="UNVRSLSTRESS"/>
</dbReference>
<dbReference type="InterPro" id="IPR006016">
    <property type="entry name" value="UspA"/>
</dbReference>
<dbReference type="CDD" id="cd00293">
    <property type="entry name" value="USP-like"/>
    <property type="match status" value="2"/>
</dbReference>
<dbReference type="Gene3D" id="3.40.50.620">
    <property type="entry name" value="HUPs"/>
    <property type="match status" value="2"/>
</dbReference>
<dbReference type="SUPFAM" id="SSF52402">
    <property type="entry name" value="Adenine nucleotide alpha hydrolases-like"/>
    <property type="match status" value="2"/>
</dbReference>
<reference evidence="5 6" key="1">
    <citation type="submission" date="2024-09" db="EMBL/GenBank/DDBJ databases">
        <authorList>
            <person name="Sun Q."/>
            <person name="Mori K."/>
        </authorList>
    </citation>
    <scope>NUCLEOTIDE SEQUENCE [LARGE SCALE GENOMIC DNA]</scope>
    <source>
        <strain evidence="5 6">NCAIM B.02336</strain>
    </source>
</reference>
<comment type="caution">
    <text evidence="5">The sequence shown here is derived from an EMBL/GenBank/DDBJ whole genome shotgun (WGS) entry which is preliminary data.</text>
</comment>
<name>A0ABV6PN78_9BURK</name>
<dbReference type="PANTHER" id="PTHR46268:SF27">
    <property type="entry name" value="UNIVERSAL STRESS PROTEIN RV2623"/>
    <property type="match status" value="1"/>
</dbReference>
<evidence type="ECO:0000259" key="4">
    <source>
        <dbReference type="Pfam" id="PF00582"/>
    </source>
</evidence>
<gene>
    <name evidence="5" type="ORF">ACFFGG_01785</name>
</gene>
<organism evidence="5 6">
    <name type="scientific">Ottowia pentelensis</name>
    <dbReference type="NCBI Taxonomy" id="511108"/>
    <lineage>
        <taxon>Bacteria</taxon>
        <taxon>Pseudomonadati</taxon>
        <taxon>Pseudomonadota</taxon>
        <taxon>Betaproteobacteria</taxon>
        <taxon>Burkholderiales</taxon>
        <taxon>Comamonadaceae</taxon>
        <taxon>Ottowia</taxon>
    </lineage>
</organism>
<evidence type="ECO:0000256" key="1">
    <source>
        <dbReference type="ARBA" id="ARBA00008791"/>
    </source>
</evidence>
<dbReference type="RefSeq" id="WP_377479063.1">
    <property type="nucleotide sequence ID" value="NZ_JBHLTN010000002.1"/>
</dbReference>
<feature type="domain" description="UspA" evidence="4">
    <location>
        <begin position="138"/>
        <end position="270"/>
    </location>
</feature>
<keyword evidence="2" id="KW-0547">Nucleotide-binding</keyword>